<keyword evidence="7" id="KW-0067">ATP-binding</keyword>
<comment type="similarity">
    <text evidence="1">In the N-terminal section; belongs to the CRISPR-associated nuclease Cas3-HD family.</text>
</comment>
<keyword evidence="6" id="KW-0347">Helicase</keyword>
<dbReference type="NCBIfam" id="TIGR02562">
    <property type="entry name" value="cas3_yersinia"/>
    <property type="match status" value="1"/>
</dbReference>
<accession>W0DW44</accession>
<evidence type="ECO:0000256" key="2">
    <source>
        <dbReference type="ARBA" id="ARBA00009046"/>
    </source>
</evidence>
<evidence type="ECO:0000256" key="7">
    <source>
        <dbReference type="ARBA" id="ARBA00022840"/>
    </source>
</evidence>
<sequence length="1106" mass="126568">MMVTFVSQCEKNALPKTRRILDSFANRIGSRTWQTVITDEGLSAVKKLLRKSATKSTAVSCHWLRSRSRSELIWVIGNRNKFNEEGIVPVNSTQQPIVNTEWENDWHLLPLIKSLAAIAALFHDWGKASEFFQSKLTAKSAKPIGDPLRHEWISVLFLRAYVNGQSDTQWLERLAKGEFDKAELLRSVAEDHATPLSDLPPVAASIAWLILSHHRLPQAEQFLGAELNEYQRLFQLIKLDWQYQNKYDDNEYKKNLSRCFDYPQGLPSDSTLWLKPAKKWAARLLSQEAVLLQTLETGAWRWLMQQSRLVLMLADHNYSSRDKDEKIQNQLQLYANTQKIKGKNQLKQSLEEHLLGVMKQTLHIAHHLPMFEAQSHQLGYVQDNRILKKKSPPAFAWQDKAVQKILAWREAETAQTTQFNPHQFGFFAVNMASTGQGKTFANAKVMRALSHDTKSLRYILALGLRTLTLQTGDEYRHKIGLQEDELAVLIGSRAVQLLHQQTQDTKQQQTDISGSESEAPLMDDEIIYDTPIPDSVLDTLFQTDKSIALLHAPVLACTIDHIMGATETSRGGRYILPSLRLMSSDLVIDEVDDFVGDDLIAIGRLVHLAGLSGRKVMISSATIPPDLAKGFFNAYQSGWAIFAKARQKSQKVSCAWIDEFTTQTQNFIEQDDLLVQFESAHNAFIEKRLKKLNQTPAKRRLKLVEMTVAQYEKQKLDSETETIHQFYFHQIQLAALAFHQCHSQREPETQKTISFGVVRVANIEPCIQLSRYLLNNAPKNTEIKVMAYHSRQLLIMRNAQEQLLDQLLKRNPDKPEQIFQHPIVQQHIKNSQAENIIFILVATPVEEVGRDHDFDWAIIEPSSLRSIIQMAGRVLRHRTVEKLNEPNIGVLQYNLKGFVQAIQAPQKRHPVFTRPGYEDEVCLLTSHNIADIIELNALNERLDATLRITRPQHLTPNAVLADLEHYKTQKALLPEQAGPETLKGWLQGFWWLTAIPQLYVQFRKGPPQTALYLTSDGKGGWSFKERNEAKELVDVEKRYDIQQQDDLSEQEKTNLWMLRDYAQLLKESPEHYMPLAAAIFGEVRLDKSLLENKALIYQPQLGFSKK</sequence>
<dbReference type="Pfam" id="PF22590">
    <property type="entry name" value="Cas3-like_C_2"/>
    <property type="match status" value="1"/>
</dbReference>
<evidence type="ECO:0000313" key="11">
    <source>
        <dbReference type="Proteomes" id="UP000005380"/>
    </source>
</evidence>
<dbReference type="InterPro" id="IPR054712">
    <property type="entry name" value="Cas3-like_dom"/>
</dbReference>
<dbReference type="Proteomes" id="UP000005380">
    <property type="component" value="Chromosome"/>
</dbReference>
<feature type="domain" description="HD Cas3-type" evidence="9">
    <location>
        <begin position="102"/>
        <end position="317"/>
    </location>
</feature>
<proteinExistence type="inferred from homology"/>
<dbReference type="HOGENOM" id="CLU_009385_0_0_6"/>
<dbReference type="STRING" id="717772.THIAE_06820"/>
<dbReference type="InterPro" id="IPR013395">
    <property type="entry name" value="CRISPR-assoc_Cas3_yers"/>
</dbReference>
<keyword evidence="11" id="KW-1185">Reference proteome</keyword>
<reference evidence="10 11" key="1">
    <citation type="submission" date="2013-12" db="EMBL/GenBank/DDBJ databases">
        <authorList>
            <consortium name="DOE Joint Genome Institute"/>
            <person name="Kappler U."/>
            <person name="Huntemann M."/>
            <person name="Han J."/>
            <person name="Chen A."/>
            <person name="Kyrpides N."/>
            <person name="Mavromatis K."/>
            <person name="Markowitz V."/>
            <person name="Palaniappan K."/>
            <person name="Ivanova N."/>
            <person name="Schaumberg A."/>
            <person name="Pati A."/>
            <person name="Liolios K."/>
            <person name="Nordberg H.P."/>
            <person name="Cantor M.N."/>
            <person name="Hua S.X."/>
            <person name="Woyke T."/>
        </authorList>
    </citation>
    <scope>NUCLEOTIDE SEQUENCE [LARGE SCALE GENOMIC DNA]</scope>
    <source>
        <strain evidence="11">AL2</strain>
    </source>
</reference>
<dbReference type="eggNOG" id="COG1203">
    <property type="taxonomic scope" value="Bacteria"/>
</dbReference>
<evidence type="ECO:0000256" key="5">
    <source>
        <dbReference type="ARBA" id="ARBA00022801"/>
    </source>
</evidence>
<gene>
    <name evidence="10" type="ORF">THIAE_06820</name>
</gene>
<dbReference type="InterPro" id="IPR027417">
    <property type="entry name" value="P-loop_NTPase"/>
</dbReference>
<dbReference type="GO" id="GO:0046872">
    <property type="term" value="F:metal ion binding"/>
    <property type="evidence" value="ECO:0007669"/>
    <property type="project" value="UniProtKB-KW"/>
</dbReference>
<organism evidence="10 11">
    <name type="scientific">Thiomicrospira aerophila AL3</name>
    <dbReference type="NCBI Taxonomy" id="717772"/>
    <lineage>
        <taxon>Bacteria</taxon>
        <taxon>Pseudomonadati</taxon>
        <taxon>Pseudomonadota</taxon>
        <taxon>Gammaproteobacteria</taxon>
        <taxon>Thiotrichales</taxon>
        <taxon>Piscirickettsiaceae</taxon>
        <taxon>Thiomicrospira</taxon>
    </lineage>
</organism>
<dbReference type="GO" id="GO:0016787">
    <property type="term" value="F:hydrolase activity"/>
    <property type="evidence" value="ECO:0007669"/>
    <property type="project" value="UniProtKB-KW"/>
</dbReference>
<dbReference type="InterPro" id="IPR048823">
    <property type="entry name" value="Cas3_I-F_Cas2"/>
</dbReference>
<keyword evidence="3" id="KW-0479">Metal-binding</keyword>
<name>W0DW44_9GAMM</name>
<dbReference type="Gene3D" id="1.10.3210.30">
    <property type="match status" value="1"/>
</dbReference>
<keyword evidence="8" id="KW-0051">Antiviral defense</keyword>
<dbReference type="Pfam" id="PF21384">
    <property type="entry name" value="Cas3_I-F_Cas2"/>
    <property type="match status" value="1"/>
</dbReference>
<dbReference type="EMBL" id="CP007030">
    <property type="protein sequence ID" value="AHF01508.1"/>
    <property type="molecule type" value="Genomic_DNA"/>
</dbReference>
<keyword evidence="5" id="KW-0378">Hydrolase</keyword>
<evidence type="ECO:0000256" key="4">
    <source>
        <dbReference type="ARBA" id="ARBA00022741"/>
    </source>
</evidence>
<dbReference type="RefSeq" id="WP_006461045.1">
    <property type="nucleotide sequence ID" value="NZ_CP007030.1"/>
</dbReference>
<dbReference type="SUPFAM" id="SSF52540">
    <property type="entry name" value="P-loop containing nucleoside triphosphate hydrolases"/>
    <property type="match status" value="1"/>
</dbReference>
<dbReference type="KEGG" id="tao:THIAE_06820"/>
<evidence type="ECO:0000256" key="8">
    <source>
        <dbReference type="ARBA" id="ARBA00023118"/>
    </source>
</evidence>
<keyword evidence="4" id="KW-0547">Nucleotide-binding</keyword>
<protein>
    <submittedName>
        <fullName evidence="10">CRISPR-associated protein Cas3</fullName>
    </submittedName>
</protein>
<comment type="similarity">
    <text evidence="2">In the central section; belongs to the CRISPR-associated helicase Cas3 family.</text>
</comment>
<evidence type="ECO:0000313" key="10">
    <source>
        <dbReference type="EMBL" id="AHF01508.1"/>
    </source>
</evidence>
<dbReference type="PROSITE" id="PS51643">
    <property type="entry name" value="HD_CAS3"/>
    <property type="match status" value="1"/>
</dbReference>
<evidence type="ECO:0000256" key="6">
    <source>
        <dbReference type="ARBA" id="ARBA00022806"/>
    </source>
</evidence>
<dbReference type="InterPro" id="IPR038257">
    <property type="entry name" value="CRISPR-assoc_Cas3_HD_sf"/>
</dbReference>
<dbReference type="AlphaFoldDB" id="W0DW44"/>
<dbReference type="GO" id="GO:0051607">
    <property type="term" value="P:defense response to virus"/>
    <property type="evidence" value="ECO:0007669"/>
    <property type="project" value="UniProtKB-KW"/>
</dbReference>
<dbReference type="GO" id="GO:0004386">
    <property type="term" value="F:helicase activity"/>
    <property type="evidence" value="ECO:0007669"/>
    <property type="project" value="UniProtKB-KW"/>
</dbReference>
<evidence type="ECO:0000256" key="1">
    <source>
        <dbReference type="ARBA" id="ARBA00006847"/>
    </source>
</evidence>
<evidence type="ECO:0000256" key="3">
    <source>
        <dbReference type="ARBA" id="ARBA00022723"/>
    </source>
</evidence>
<evidence type="ECO:0000259" key="9">
    <source>
        <dbReference type="PROSITE" id="PS51643"/>
    </source>
</evidence>
<dbReference type="GO" id="GO:0005524">
    <property type="term" value="F:ATP binding"/>
    <property type="evidence" value="ECO:0007669"/>
    <property type="project" value="UniProtKB-KW"/>
</dbReference>
<dbReference type="InParanoid" id="W0DW44"/>
<dbReference type="InterPro" id="IPR006483">
    <property type="entry name" value="CRISPR-assoc_Cas3_HD"/>
</dbReference>
<dbReference type="OrthoDB" id="220028at2"/>